<dbReference type="EMBL" id="JAQQWL010000003">
    <property type="protein sequence ID" value="KAK8078746.1"/>
    <property type="molecule type" value="Genomic_DNA"/>
</dbReference>
<evidence type="ECO:0000313" key="2">
    <source>
        <dbReference type="EMBL" id="KAK8078746.1"/>
    </source>
</evidence>
<feature type="region of interest" description="Disordered" evidence="1">
    <location>
        <begin position="1"/>
        <end position="195"/>
    </location>
</feature>
<protein>
    <submittedName>
        <fullName evidence="2">Uncharacterized protein</fullName>
    </submittedName>
</protein>
<proteinExistence type="predicted"/>
<feature type="compositionally biased region" description="Basic and acidic residues" evidence="1">
    <location>
        <begin position="82"/>
        <end position="95"/>
    </location>
</feature>
<name>A0ABR1W5H8_9PEZI</name>
<organism evidence="2 3">
    <name type="scientific">Apiospora phragmitis</name>
    <dbReference type="NCBI Taxonomy" id="2905665"/>
    <lineage>
        <taxon>Eukaryota</taxon>
        <taxon>Fungi</taxon>
        <taxon>Dikarya</taxon>
        <taxon>Ascomycota</taxon>
        <taxon>Pezizomycotina</taxon>
        <taxon>Sordariomycetes</taxon>
        <taxon>Xylariomycetidae</taxon>
        <taxon>Amphisphaeriales</taxon>
        <taxon>Apiosporaceae</taxon>
        <taxon>Apiospora</taxon>
    </lineage>
</organism>
<gene>
    <name evidence="2" type="ORF">PG994_002553</name>
</gene>
<dbReference type="Proteomes" id="UP001480595">
    <property type="component" value="Unassembled WGS sequence"/>
</dbReference>
<keyword evidence="3" id="KW-1185">Reference proteome</keyword>
<accession>A0ABR1W5H8</accession>
<feature type="compositionally biased region" description="Polar residues" evidence="1">
    <location>
        <begin position="182"/>
        <end position="195"/>
    </location>
</feature>
<sequence>MGIPGIETGPRRPENYKKSPGVISNRDPRIPNIKDVISEPSEGHKEPQAGNHFDSALPGSSGDQQHHHHHHQHTHDRHRSHGVMDHLLGRSRAPDDTSGIIGSRRERASLSGTQSAGPGEILEVDGQSYTFDIPRASKEDPRRSAVDAVPRASALDSEGAVSHEFSTRGAVTEKDDGRLSKESSASRQLTDSGLY</sequence>
<evidence type="ECO:0000256" key="1">
    <source>
        <dbReference type="SAM" id="MobiDB-lite"/>
    </source>
</evidence>
<evidence type="ECO:0000313" key="3">
    <source>
        <dbReference type="Proteomes" id="UP001480595"/>
    </source>
</evidence>
<feature type="compositionally biased region" description="Basic residues" evidence="1">
    <location>
        <begin position="66"/>
        <end position="81"/>
    </location>
</feature>
<feature type="compositionally biased region" description="Basic and acidic residues" evidence="1">
    <location>
        <begin position="135"/>
        <end position="145"/>
    </location>
</feature>
<dbReference type="GeneID" id="92087025"/>
<reference evidence="2 3" key="1">
    <citation type="submission" date="2023-01" db="EMBL/GenBank/DDBJ databases">
        <title>Analysis of 21 Apiospora genomes using comparative genomics revels a genus with tremendous synthesis potential of carbohydrate active enzymes and secondary metabolites.</title>
        <authorList>
            <person name="Sorensen T."/>
        </authorList>
    </citation>
    <scope>NUCLEOTIDE SEQUENCE [LARGE SCALE GENOMIC DNA]</scope>
    <source>
        <strain evidence="2 3">CBS 135458</strain>
    </source>
</reference>
<feature type="compositionally biased region" description="Basic and acidic residues" evidence="1">
    <location>
        <begin position="171"/>
        <end position="181"/>
    </location>
</feature>
<comment type="caution">
    <text evidence="2">The sequence shown here is derived from an EMBL/GenBank/DDBJ whole genome shotgun (WGS) entry which is preliminary data.</text>
</comment>
<dbReference type="RefSeq" id="XP_066719817.1">
    <property type="nucleotide sequence ID" value="XM_066853962.1"/>
</dbReference>